<evidence type="ECO:0000313" key="1">
    <source>
        <dbReference type="EMBL" id="QTA93298.1"/>
    </source>
</evidence>
<protein>
    <submittedName>
        <fullName evidence="1">Uncharacterized protein</fullName>
    </submittedName>
</protein>
<organism evidence="1 2">
    <name type="scientific">Desulfonema magnum</name>
    <dbReference type="NCBI Taxonomy" id="45655"/>
    <lineage>
        <taxon>Bacteria</taxon>
        <taxon>Pseudomonadati</taxon>
        <taxon>Thermodesulfobacteriota</taxon>
        <taxon>Desulfobacteria</taxon>
        <taxon>Desulfobacterales</taxon>
        <taxon>Desulfococcaceae</taxon>
        <taxon>Desulfonema</taxon>
    </lineage>
</organism>
<reference evidence="1" key="1">
    <citation type="journal article" date="2021" name="Microb. Physiol.">
        <title>Proteogenomic Insights into the Physiology of Marine, Sulfate-Reducing, Filamentous Desulfonema limicola and Desulfonema magnum.</title>
        <authorList>
            <person name="Schnaars V."/>
            <person name="Wohlbrand L."/>
            <person name="Scheve S."/>
            <person name="Hinrichs C."/>
            <person name="Reinhardt R."/>
            <person name="Rabus R."/>
        </authorList>
    </citation>
    <scope>NUCLEOTIDE SEQUENCE</scope>
    <source>
        <strain evidence="1">4be13</strain>
    </source>
</reference>
<proteinExistence type="predicted"/>
<dbReference type="Proteomes" id="UP000663722">
    <property type="component" value="Chromosome"/>
</dbReference>
<keyword evidence="2" id="KW-1185">Reference proteome</keyword>
<evidence type="ECO:0000313" key="2">
    <source>
        <dbReference type="Proteomes" id="UP000663722"/>
    </source>
</evidence>
<dbReference type="RefSeq" id="WP_207680310.1">
    <property type="nucleotide sequence ID" value="NZ_CP061800.1"/>
</dbReference>
<gene>
    <name evidence="1" type="ORF">dnm_093990</name>
</gene>
<dbReference type="AlphaFoldDB" id="A0A975GV13"/>
<dbReference type="KEGG" id="dmm:dnm_093990"/>
<name>A0A975GV13_9BACT</name>
<accession>A0A975GV13</accession>
<sequence>MNIETRSRKIADIMGEAVVHSTLKKMAQFEMGKCQQKMEHLKKELAPFEERFGMESRNAWTAYQSGKLGDDGDIMEWMMLFENFLALRRQYEPIREAGV</sequence>
<dbReference type="EMBL" id="CP061800">
    <property type="protein sequence ID" value="QTA93298.1"/>
    <property type="molecule type" value="Genomic_DNA"/>
</dbReference>